<protein>
    <submittedName>
        <fullName evidence="2">Transcriptional regulator, ArsR family</fullName>
    </submittedName>
</protein>
<dbReference type="Proteomes" id="UP000008136">
    <property type="component" value="Chromosome"/>
</dbReference>
<dbReference type="Gene3D" id="1.10.10.10">
    <property type="entry name" value="Winged helix-like DNA-binding domain superfamily/Winged helix DNA-binding domain"/>
    <property type="match status" value="1"/>
</dbReference>
<dbReference type="GO" id="GO:0003677">
    <property type="term" value="F:DNA binding"/>
    <property type="evidence" value="ECO:0007669"/>
    <property type="project" value="InterPro"/>
</dbReference>
<evidence type="ECO:0000313" key="2">
    <source>
        <dbReference type="EMBL" id="AEA47952.1"/>
    </source>
</evidence>
<evidence type="ECO:0000259" key="1">
    <source>
        <dbReference type="SMART" id="SM00419"/>
    </source>
</evidence>
<name>F2KRT8_ARCVS</name>
<keyword evidence="3" id="KW-1185">Reference proteome</keyword>
<reference evidence="2 3" key="1">
    <citation type="submission" date="2011-03" db="EMBL/GenBank/DDBJ databases">
        <title>The complete genome of Archaeoglobus veneficus SNP6.</title>
        <authorList>
            <consortium name="US DOE Joint Genome Institute (JGI-PGF)"/>
            <person name="Lucas S."/>
            <person name="Copeland A."/>
            <person name="Lapidus A."/>
            <person name="Bruce D."/>
            <person name="Goodwin L."/>
            <person name="Pitluck S."/>
            <person name="Kyrpides N."/>
            <person name="Mavromatis K."/>
            <person name="Pagani I."/>
            <person name="Ivanova N."/>
            <person name="Mikhailova N."/>
            <person name="Lu M."/>
            <person name="Detter J.C."/>
            <person name="Tapia R."/>
            <person name="Han C."/>
            <person name="Land M."/>
            <person name="Hauser L."/>
            <person name="Markowitz V."/>
            <person name="Cheng J.-F."/>
            <person name="Hugenholtz P."/>
            <person name="Woyke T."/>
            <person name="Wu D."/>
            <person name="Spring S."/>
            <person name="Brambilla E."/>
            <person name="Klenk H.-P."/>
            <person name="Eisen J.A."/>
        </authorList>
    </citation>
    <scope>NUCLEOTIDE SEQUENCE [LARGE SCALE GENOMIC DNA]</scope>
    <source>
        <strain>SNP6</strain>
    </source>
</reference>
<dbReference type="InterPro" id="IPR036390">
    <property type="entry name" value="WH_DNA-bd_sf"/>
</dbReference>
<dbReference type="InterPro" id="IPR057161">
    <property type="entry name" value="DUF7839"/>
</dbReference>
<dbReference type="PIRSF" id="PIRSF004955">
    <property type="entry name" value="HTH_arch"/>
    <property type="match status" value="1"/>
</dbReference>
<accession>F2KRT8</accession>
<dbReference type="OrthoDB" id="56502at2157"/>
<organism evidence="2 3">
    <name type="scientific">Archaeoglobus veneficus (strain DSM 11195 / SNP6)</name>
    <dbReference type="NCBI Taxonomy" id="693661"/>
    <lineage>
        <taxon>Archaea</taxon>
        <taxon>Methanobacteriati</taxon>
        <taxon>Methanobacteriota</taxon>
        <taxon>Archaeoglobi</taxon>
        <taxon>Archaeoglobales</taxon>
        <taxon>Archaeoglobaceae</taxon>
        <taxon>Archaeoglobus</taxon>
    </lineage>
</organism>
<dbReference type="RefSeq" id="WP_013684606.1">
    <property type="nucleotide sequence ID" value="NC_015320.1"/>
</dbReference>
<dbReference type="eggNOG" id="arCOG04399">
    <property type="taxonomic scope" value="Archaea"/>
</dbReference>
<dbReference type="KEGG" id="ave:Arcve_1959"/>
<feature type="domain" description="HTH crp-type" evidence="1">
    <location>
        <begin position="17"/>
        <end position="66"/>
    </location>
</feature>
<dbReference type="Pfam" id="PF13412">
    <property type="entry name" value="HTH_24"/>
    <property type="match status" value="1"/>
</dbReference>
<dbReference type="Pfam" id="PF25211">
    <property type="entry name" value="DUF7839"/>
    <property type="match status" value="1"/>
</dbReference>
<dbReference type="EMBL" id="CP002588">
    <property type="protein sequence ID" value="AEA47952.1"/>
    <property type="molecule type" value="Genomic_DNA"/>
</dbReference>
<gene>
    <name evidence="2" type="ordered locus">Arcve_1959</name>
</gene>
<dbReference type="SUPFAM" id="SSF46785">
    <property type="entry name" value="Winged helix' DNA-binding domain"/>
    <property type="match status" value="1"/>
</dbReference>
<dbReference type="PANTHER" id="PTHR43704:SF2">
    <property type="entry name" value="HTH CRP-TYPE DOMAIN-CONTAINING PROTEIN"/>
    <property type="match status" value="1"/>
</dbReference>
<dbReference type="InterPro" id="IPR012015">
    <property type="entry name" value="UCP_HTH_arc"/>
</dbReference>
<dbReference type="GeneID" id="10395091"/>
<dbReference type="InterPro" id="IPR012318">
    <property type="entry name" value="HTH_CRP"/>
</dbReference>
<dbReference type="GO" id="GO:0006355">
    <property type="term" value="P:regulation of DNA-templated transcription"/>
    <property type="evidence" value="ECO:0007669"/>
    <property type="project" value="InterPro"/>
</dbReference>
<dbReference type="STRING" id="693661.Arcve_1959"/>
<dbReference type="CDD" id="cd00092">
    <property type="entry name" value="HTH_CRP"/>
    <property type="match status" value="1"/>
</dbReference>
<proteinExistence type="predicted"/>
<dbReference type="PANTHER" id="PTHR43704">
    <property type="entry name" value="BSR5907 PROTEIN"/>
    <property type="match status" value="1"/>
</dbReference>
<sequence>MKLLLSRKDTMRLLILSELVLNKQSSQRDIARKFGLTPQAISEHFKDLIAEGFVSVVHKGYYEVTEKGVDWLTKNLLDLYLFSEELVKKLFSRSIVALSVGDIKEGDEVLYWFQDGYIYAKPEKGGNGVALMSASDGEDILIKATSGFEPPKKGEIIVVKVPDVGEGGSRKVEIEAFRQLIKSRPRSIVVAIGVEALVTCRKAGVEPIFFGAKDVCVEAAHQGSGVIVACTESMLNDLLRKLIDEELSFEVKEFTC</sequence>
<dbReference type="SMART" id="SM00419">
    <property type="entry name" value="HTH_CRP"/>
    <property type="match status" value="1"/>
</dbReference>
<dbReference type="HOGENOM" id="CLU_090237_0_0_2"/>
<dbReference type="InterPro" id="IPR036388">
    <property type="entry name" value="WH-like_DNA-bd_sf"/>
</dbReference>
<evidence type="ECO:0000313" key="3">
    <source>
        <dbReference type="Proteomes" id="UP000008136"/>
    </source>
</evidence>
<dbReference type="AlphaFoldDB" id="F2KRT8"/>